<sequence>MTRQVSTLVLTLALGCSLTLALVGVAAAEEPPADETYSFGIVPQQSASKLARDWAPLLTHLQQALGVELRFRTAPDIPEFERRLAAGEYDFAYMNPYHYTVFSRAPGYRAFARVADTRIRGILVVRADSAIESLHDLDGASIAFPAPAAFAASVLMRSDLKAQGIGFTPKYVSSHDSVYRAVAKGLYPAGGGVVRTLQAVEPDIREQLRILWTTEGYTPHAFAAHPRVPEDRVAALTAAMVALAQSETGRERLAPLRVEGFEPAADADWDDVRALRIDLLEDLLPPAQ</sequence>
<feature type="chain" id="PRO_5024318217" evidence="1">
    <location>
        <begin position="22"/>
        <end position="288"/>
    </location>
</feature>
<dbReference type="PANTHER" id="PTHR30024">
    <property type="entry name" value="ALIPHATIC SULFONATES-BINDING PROTEIN-RELATED"/>
    <property type="match status" value="1"/>
</dbReference>
<dbReference type="CDD" id="cd01071">
    <property type="entry name" value="PBP2_PhnD_like"/>
    <property type="match status" value="1"/>
</dbReference>
<gene>
    <name evidence="2" type="ORF">F2Q65_00505</name>
</gene>
<keyword evidence="3" id="KW-1185">Reference proteome</keyword>
<accession>A0A5M8FVC4</accession>
<reference evidence="2 3" key="1">
    <citation type="submission" date="2019-09" db="EMBL/GenBank/DDBJ databases">
        <title>Whole-genome sequence of the purple sulfur bacterium Thiohalocapsa marina DSM 19078.</title>
        <authorList>
            <person name="Kyndt J.A."/>
            <person name="Meyer T.E."/>
        </authorList>
    </citation>
    <scope>NUCLEOTIDE SEQUENCE [LARGE SCALE GENOMIC DNA]</scope>
    <source>
        <strain evidence="2 3">DSM 19078</strain>
    </source>
</reference>
<dbReference type="PROSITE" id="PS51257">
    <property type="entry name" value="PROKAR_LIPOPROTEIN"/>
    <property type="match status" value="1"/>
</dbReference>
<dbReference type="AlphaFoldDB" id="A0A5M8FVC4"/>
<dbReference type="Proteomes" id="UP000322981">
    <property type="component" value="Unassembled WGS sequence"/>
</dbReference>
<comment type="caution">
    <text evidence="2">The sequence shown here is derived from an EMBL/GenBank/DDBJ whole genome shotgun (WGS) entry which is preliminary data.</text>
</comment>
<dbReference type="SUPFAM" id="SSF53850">
    <property type="entry name" value="Periplasmic binding protein-like II"/>
    <property type="match status" value="1"/>
</dbReference>
<dbReference type="OrthoDB" id="5343002at2"/>
<dbReference type="EMBL" id="VWXX01000001">
    <property type="protein sequence ID" value="KAA6187760.1"/>
    <property type="molecule type" value="Genomic_DNA"/>
</dbReference>
<keyword evidence="1" id="KW-0732">Signal</keyword>
<proteinExistence type="predicted"/>
<dbReference type="Pfam" id="PF12974">
    <property type="entry name" value="Phosphonate-bd"/>
    <property type="match status" value="1"/>
</dbReference>
<evidence type="ECO:0000256" key="1">
    <source>
        <dbReference type="SAM" id="SignalP"/>
    </source>
</evidence>
<dbReference type="PANTHER" id="PTHR30024:SF17">
    <property type="entry name" value="SOLUTE-BINDING PROTEIN FAMILY 3_N-TERMINAL DOMAIN-CONTAINING PROTEIN"/>
    <property type="match status" value="1"/>
</dbReference>
<dbReference type="Gene3D" id="3.40.190.10">
    <property type="entry name" value="Periplasmic binding protein-like II"/>
    <property type="match status" value="2"/>
</dbReference>
<evidence type="ECO:0000313" key="3">
    <source>
        <dbReference type="Proteomes" id="UP000322981"/>
    </source>
</evidence>
<organism evidence="2 3">
    <name type="scientific">Thiohalocapsa marina</name>
    <dbReference type="NCBI Taxonomy" id="424902"/>
    <lineage>
        <taxon>Bacteria</taxon>
        <taxon>Pseudomonadati</taxon>
        <taxon>Pseudomonadota</taxon>
        <taxon>Gammaproteobacteria</taxon>
        <taxon>Chromatiales</taxon>
        <taxon>Chromatiaceae</taxon>
        <taxon>Thiohalocapsa</taxon>
    </lineage>
</organism>
<name>A0A5M8FVC4_9GAMM</name>
<feature type="signal peptide" evidence="1">
    <location>
        <begin position="1"/>
        <end position="21"/>
    </location>
</feature>
<dbReference type="RefSeq" id="WP_150089322.1">
    <property type="nucleotide sequence ID" value="NZ_JBFUOH010000011.1"/>
</dbReference>
<evidence type="ECO:0000313" key="2">
    <source>
        <dbReference type="EMBL" id="KAA6187760.1"/>
    </source>
</evidence>
<protein>
    <submittedName>
        <fullName evidence="2">Phosphate/phosphite/phosphonate ABC transporter substrate-binding protein</fullName>
    </submittedName>
</protein>